<dbReference type="PRINTS" id="PR00364">
    <property type="entry name" value="DISEASERSIST"/>
</dbReference>
<dbReference type="Gene3D" id="3.40.50.300">
    <property type="entry name" value="P-loop containing nucleotide triphosphate hydrolases"/>
    <property type="match status" value="1"/>
</dbReference>
<dbReference type="SMART" id="SM01043">
    <property type="entry name" value="BTAD"/>
    <property type="match status" value="1"/>
</dbReference>
<dbReference type="InterPro" id="IPR005158">
    <property type="entry name" value="BTAD"/>
</dbReference>
<accession>A0ABP5BFM0</accession>
<evidence type="ECO:0000313" key="2">
    <source>
        <dbReference type="EMBL" id="GAA1943725.1"/>
    </source>
</evidence>
<evidence type="ECO:0000259" key="1">
    <source>
        <dbReference type="SMART" id="SM01043"/>
    </source>
</evidence>
<dbReference type="InterPro" id="IPR016032">
    <property type="entry name" value="Sig_transdc_resp-reg_C-effctor"/>
</dbReference>
<protein>
    <recommendedName>
        <fullName evidence="1">Bacterial transcriptional activator domain-containing protein</fullName>
    </recommendedName>
</protein>
<dbReference type="EMBL" id="BAAAOG010000001">
    <property type="protein sequence ID" value="GAA1943725.1"/>
    <property type="molecule type" value="Genomic_DNA"/>
</dbReference>
<dbReference type="SUPFAM" id="SSF52540">
    <property type="entry name" value="P-loop containing nucleoside triphosphate hydrolases"/>
    <property type="match status" value="1"/>
</dbReference>
<dbReference type="PANTHER" id="PTHR47691">
    <property type="entry name" value="REGULATOR-RELATED"/>
    <property type="match status" value="1"/>
</dbReference>
<dbReference type="InterPro" id="IPR036388">
    <property type="entry name" value="WH-like_DNA-bd_sf"/>
</dbReference>
<dbReference type="InterPro" id="IPR011990">
    <property type="entry name" value="TPR-like_helical_dom_sf"/>
</dbReference>
<dbReference type="Proteomes" id="UP001499933">
    <property type="component" value="Unassembled WGS sequence"/>
</dbReference>
<name>A0ABP5BFM0_9MICO</name>
<sequence length="1057" mass="111376">MRVAVLGPVMIATADGAAVPLPGAHTRSLIAALAVGGQTVHSADALVEDIWGAAPPRNPRASLQTLVSRVRAVAGADLVRSDPAGYSLGIPSDAVDLERARRLVDAAAGIDEGDPTGLALVDEALSLWRGEAGADLGDSDLGGIVADVAGAIRDRAEALRARALLSAGRTGEAVVMLAALCDARPYDESMHAELMGALAADGRTQEALAVFAGLRARLRDDLGASPGAAVTALNTRLVRGDAPTRAPSRLRIGLRAAHTPLLGRDADVAALPPLLARHRLVTILGAGGLGKTRLAQAVAAASDAPGVLIVELASVRAGDDVASAIGAAMGLNESPAGGRIADALTRPDLRARVVAFLAERPTLLVLDNCEQVIDAVARWVADMLAAVASLRVLTTSRTPLAIAAEAVYPLAVLRSEPDDPDSVGPAAQLFLDRARAVRPDALLPVDVVVRLCQRLDGLPLAIELAAARVRSMTPEQIEVRLRDRFALLTTADRAAPERHRTLQAVIEWSWDLVDSEARGALTTLSLLPAGFTAPTAAAVLGIPFAEDLLDRLVSQSLLIVADDADTGALRFRMLETVREFGQSRLVPGDRELDAWNAVLGWARGYATDRVDHVLEPSVYRALHSEHDNLLSVLRYAIDHDRAADAVAIAAVLGQAWIVRGSFSELITLAPAVRRLEAAAAVEDVSPDARAVTLILGVIASQALGGTGILRSLARLRMTLRRGGVSDRWAAFARAITASADEERFAVVVEELRGSQKPAIALMGELIAAQYAENEGDAASAMVAARRAWEIADEAGDVWVAATAASTAATLASQSARPAEALEWLDRSVAGFQAFGAENELRQQAWARGGSLVSLGRLDEARALFGELAGLRDRTDDGLELASIGWFGLAEVDRASGDAAGAAVRYERAMERFTTNDQRESPWFLMAMAGLISATSFDSSLPPERIAWWAGRLRTRAIALRRARPQFVDKPVVGTVLSGWSAWAITQPELRDRGIETLAIAALLGARQDLPSLHLSEHFAQAEALAGAEAYARGVAAASALPPQDRVDRAFALLSGSR</sequence>
<reference evidence="3" key="1">
    <citation type="journal article" date="2019" name="Int. J. Syst. Evol. Microbiol.">
        <title>The Global Catalogue of Microorganisms (GCM) 10K type strain sequencing project: providing services to taxonomists for standard genome sequencing and annotation.</title>
        <authorList>
            <consortium name="The Broad Institute Genomics Platform"/>
            <consortium name="The Broad Institute Genome Sequencing Center for Infectious Disease"/>
            <person name="Wu L."/>
            <person name="Ma J."/>
        </authorList>
    </citation>
    <scope>NUCLEOTIDE SEQUENCE [LARGE SCALE GENOMIC DNA]</scope>
    <source>
        <strain evidence="3">JCM 14901</strain>
    </source>
</reference>
<feature type="domain" description="Bacterial transcriptional activator" evidence="1">
    <location>
        <begin position="95"/>
        <end position="238"/>
    </location>
</feature>
<dbReference type="Pfam" id="PF03704">
    <property type="entry name" value="BTAD"/>
    <property type="match status" value="1"/>
</dbReference>
<dbReference type="SUPFAM" id="SSF48452">
    <property type="entry name" value="TPR-like"/>
    <property type="match status" value="2"/>
</dbReference>
<evidence type="ECO:0000313" key="3">
    <source>
        <dbReference type="Proteomes" id="UP001499933"/>
    </source>
</evidence>
<dbReference type="InterPro" id="IPR027417">
    <property type="entry name" value="P-loop_NTPase"/>
</dbReference>
<dbReference type="SUPFAM" id="SSF46894">
    <property type="entry name" value="C-terminal effector domain of the bipartite response regulators"/>
    <property type="match status" value="1"/>
</dbReference>
<dbReference type="PANTHER" id="PTHR47691:SF3">
    <property type="entry name" value="HTH-TYPE TRANSCRIPTIONAL REGULATOR RV0890C-RELATED"/>
    <property type="match status" value="1"/>
</dbReference>
<dbReference type="Gene3D" id="1.25.40.10">
    <property type="entry name" value="Tetratricopeptide repeat domain"/>
    <property type="match status" value="2"/>
</dbReference>
<gene>
    <name evidence="2" type="ORF">GCM10009776_01820</name>
</gene>
<comment type="caution">
    <text evidence="2">The sequence shown here is derived from an EMBL/GenBank/DDBJ whole genome shotgun (WGS) entry which is preliminary data.</text>
</comment>
<proteinExistence type="predicted"/>
<organism evidence="2 3">
    <name type="scientific">Microbacterium deminutum</name>
    <dbReference type="NCBI Taxonomy" id="344164"/>
    <lineage>
        <taxon>Bacteria</taxon>
        <taxon>Bacillati</taxon>
        <taxon>Actinomycetota</taxon>
        <taxon>Actinomycetes</taxon>
        <taxon>Micrococcales</taxon>
        <taxon>Microbacteriaceae</taxon>
        <taxon>Microbacterium</taxon>
    </lineage>
</organism>
<keyword evidence="3" id="KW-1185">Reference proteome</keyword>
<dbReference type="Gene3D" id="1.10.10.10">
    <property type="entry name" value="Winged helix-like DNA-binding domain superfamily/Winged helix DNA-binding domain"/>
    <property type="match status" value="1"/>
</dbReference>
<dbReference type="CDD" id="cd15831">
    <property type="entry name" value="BTAD"/>
    <property type="match status" value="1"/>
</dbReference>